<dbReference type="AlphaFoldDB" id="A0AAW1V5H0"/>
<dbReference type="InterPro" id="IPR051730">
    <property type="entry name" value="NASP-like"/>
</dbReference>
<dbReference type="PROSITE" id="PS50005">
    <property type="entry name" value="TPR"/>
    <property type="match status" value="1"/>
</dbReference>
<gene>
    <name evidence="10" type="ORF">WA026_000539</name>
</gene>
<feature type="coiled-coil region" evidence="7">
    <location>
        <begin position="257"/>
        <end position="304"/>
    </location>
</feature>
<reference evidence="10 11" key="1">
    <citation type="submission" date="2023-03" db="EMBL/GenBank/DDBJ databases">
        <title>Genome insight into feeding habits of ladybird beetles.</title>
        <authorList>
            <person name="Li H.-S."/>
            <person name="Huang Y.-H."/>
            <person name="Pang H."/>
        </authorList>
    </citation>
    <scope>NUCLEOTIDE SEQUENCE [LARGE SCALE GENOMIC DNA]</scope>
    <source>
        <strain evidence="10">SYSU_2023b</strain>
        <tissue evidence="10">Whole body</tissue>
    </source>
</reference>
<feature type="compositionally biased region" description="Acidic residues" evidence="8">
    <location>
        <begin position="85"/>
        <end position="109"/>
    </location>
</feature>
<comment type="subcellular location">
    <subcellularLocation>
        <location evidence="1">Nucleus</location>
    </subcellularLocation>
</comment>
<dbReference type="InterPro" id="IPR019734">
    <property type="entry name" value="TPR_rpt"/>
</dbReference>
<dbReference type="SMART" id="SM00028">
    <property type="entry name" value="TPR"/>
    <property type="match status" value="2"/>
</dbReference>
<dbReference type="Proteomes" id="UP001431783">
    <property type="component" value="Unassembled WGS sequence"/>
</dbReference>
<feature type="domain" description="Tetratricopeptide SHNi-TPR" evidence="9">
    <location>
        <begin position="195"/>
        <end position="229"/>
    </location>
</feature>
<feature type="region of interest" description="Disordered" evidence="8">
    <location>
        <begin position="326"/>
        <end position="365"/>
    </location>
</feature>
<evidence type="ECO:0000256" key="7">
    <source>
        <dbReference type="SAM" id="Coils"/>
    </source>
</evidence>
<feature type="compositionally biased region" description="Basic and acidic residues" evidence="8">
    <location>
        <begin position="124"/>
        <end position="152"/>
    </location>
</feature>
<dbReference type="GO" id="GO:0034080">
    <property type="term" value="P:CENP-A containing chromatin assembly"/>
    <property type="evidence" value="ECO:0007669"/>
    <property type="project" value="TreeGrafter"/>
</dbReference>
<evidence type="ECO:0000313" key="10">
    <source>
        <dbReference type="EMBL" id="KAK9888276.1"/>
    </source>
</evidence>
<feature type="compositionally biased region" description="Basic and acidic residues" evidence="8">
    <location>
        <begin position="350"/>
        <end position="365"/>
    </location>
</feature>
<sequence>MADVVVDPENKNARNLLTQGIRAYVLQDYNAAVQALGKASELMVADTGDELDDSLGEVYFYYGKALLASSRQESGPLGNIVSKDEENEDSEGDDEKDEEVENDANDEEINEVKNEVEIGDDVDDVKPDVSETITEKTEKEAAETTEEIKTEDTSATGETVDESEDPSDLQLAWEVMELAKKIFENRGADGKRHLAETLTTLGEISMESENFKAAIKDIEDGLVIQEEIFSKDSRKVAETCYNLGVAYSTDNEFEKAIKAFEKSLTYLNERISVLEKQGDGEEEIKEIKELIPELKEKISEMENHEVETKKTLAELASQPEIAKKIIEGATSSSSSKQASDISHLVKRKRKAEDKDEDSKPAKITK</sequence>
<evidence type="ECO:0000256" key="2">
    <source>
        <dbReference type="ARBA" id="ARBA00008402"/>
    </source>
</evidence>
<dbReference type="Pfam" id="PF13181">
    <property type="entry name" value="TPR_8"/>
    <property type="match status" value="1"/>
</dbReference>
<keyword evidence="5" id="KW-0539">Nucleus</keyword>
<evidence type="ECO:0000256" key="3">
    <source>
        <dbReference type="ARBA" id="ARBA00022737"/>
    </source>
</evidence>
<dbReference type="SUPFAM" id="SSF48452">
    <property type="entry name" value="TPR-like"/>
    <property type="match status" value="1"/>
</dbReference>
<keyword evidence="7" id="KW-0175">Coiled coil</keyword>
<feature type="repeat" description="TPR" evidence="6">
    <location>
        <begin position="237"/>
        <end position="270"/>
    </location>
</feature>
<accession>A0AAW1V5H0</accession>
<name>A0AAW1V5H0_9CUCU</name>
<keyword evidence="3" id="KW-0677">Repeat</keyword>
<feature type="compositionally biased region" description="Low complexity" evidence="8">
    <location>
        <begin position="331"/>
        <end position="342"/>
    </location>
</feature>
<evidence type="ECO:0000256" key="5">
    <source>
        <dbReference type="ARBA" id="ARBA00023242"/>
    </source>
</evidence>
<dbReference type="GO" id="GO:0005654">
    <property type="term" value="C:nucleoplasm"/>
    <property type="evidence" value="ECO:0007669"/>
    <property type="project" value="TreeGrafter"/>
</dbReference>
<evidence type="ECO:0000256" key="1">
    <source>
        <dbReference type="ARBA" id="ARBA00004123"/>
    </source>
</evidence>
<comment type="caution">
    <text evidence="10">The sequence shown here is derived from an EMBL/GenBank/DDBJ whole genome shotgun (WGS) entry which is preliminary data.</text>
</comment>
<dbReference type="InterPro" id="IPR019544">
    <property type="entry name" value="Tetratricopeptide_SHNi-TPR_dom"/>
</dbReference>
<evidence type="ECO:0000259" key="9">
    <source>
        <dbReference type="Pfam" id="PF10516"/>
    </source>
</evidence>
<dbReference type="EMBL" id="JARQZJ010000121">
    <property type="protein sequence ID" value="KAK9888276.1"/>
    <property type="molecule type" value="Genomic_DNA"/>
</dbReference>
<dbReference type="Pfam" id="PF10516">
    <property type="entry name" value="SHNi-TPR"/>
    <property type="match status" value="1"/>
</dbReference>
<evidence type="ECO:0000313" key="11">
    <source>
        <dbReference type="Proteomes" id="UP001431783"/>
    </source>
</evidence>
<dbReference type="PANTHER" id="PTHR15081">
    <property type="entry name" value="NUCLEAR AUTOANTIGENIC SPERM PROTEIN NASP -RELATED"/>
    <property type="match status" value="1"/>
</dbReference>
<keyword evidence="11" id="KW-1185">Reference proteome</keyword>
<proteinExistence type="inferred from homology"/>
<evidence type="ECO:0000256" key="8">
    <source>
        <dbReference type="SAM" id="MobiDB-lite"/>
    </source>
</evidence>
<evidence type="ECO:0000256" key="4">
    <source>
        <dbReference type="ARBA" id="ARBA00022803"/>
    </source>
</evidence>
<organism evidence="10 11">
    <name type="scientific">Henosepilachna vigintioctopunctata</name>
    <dbReference type="NCBI Taxonomy" id="420089"/>
    <lineage>
        <taxon>Eukaryota</taxon>
        <taxon>Metazoa</taxon>
        <taxon>Ecdysozoa</taxon>
        <taxon>Arthropoda</taxon>
        <taxon>Hexapoda</taxon>
        <taxon>Insecta</taxon>
        <taxon>Pterygota</taxon>
        <taxon>Neoptera</taxon>
        <taxon>Endopterygota</taxon>
        <taxon>Coleoptera</taxon>
        <taxon>Polyphaga</taxon>
        <taxon>Cucujiformia</taxon>
        <taxon>Coccinelloidea</taxon>
        <taxon>Coccinellidae</taxon>
        <taxon>Epilachninae</taxon>
        <taxon>Epilachnini</taxon>
        <taxon>Henosepilachna</taxon>
    </lineage>
</organism>
<dbReference type="Gene3D" id="1.25.40.10">
    <property type="entry name" value="Tetratricopeptide repeat domain"/>
    <property type="match status" value="1"/>
</dbReference>
<keyword evidence="4 6" id="KW-0802">TPR repeat</keyword>
<dbReference type="PANTHER" id="PTHR15081:SF1">
    <property type="entry name" value="NUCLEAR AUTOANTIGENIC SPERM PROTEIN"/>
    <property type="match status" value="1"/>
</dbReference>
<feature type="region of interest" description="Disordered" evidence="8">
    <location>
        <begin position="73"/>
        <end position="167"/>
    </location>
</feature>
<evidence type="ECO:0000256" key="6">
    <source>
        <dbReference type="PROSITE-ProRule" id="PRU00339"/>
    </source>
</evidence>
<dbReference type="InterPro" id="IPR011990">
    <property type="entry name" value="TPR-like_helical_dom_sf"/>
</dbReference>
<protein>
    <recommendedName>
        <fullName evidence="9">Tetratricopeptide SHNi-TPR domain-containing protein</fullName>
    </recommendedName>
</protein>
<dbReference type="GO" id="GO:0006335">
    <property type="term" value="P:DNA replication-dependent chromatin assembly"/>
    <property type="evidence" value="ECO:0007669"/>
    <property type="project" value="TreeGrafter"/>
</dbReference>
<comment type="similarity">
    <text evidence="2">Belongs to the NASP family.</text>
</comment>
<dbReference type="GO" id="GO:0042393">
    <property type="term" value="F:histone binding"/>
    <property type="evidence" value="ECO:0007669"/>
    <property type="project" value="TreeGrafter"/>
</dbReference>